<comment type="caution">
    <text evidence="2">The sequence shown here is derived from an EMBL/GenBank/DDBJ whole genome shotgun (WGS) entry which is preliminary data.</text>
</comment>
<protein>
    <submittedName>
        <fullName evidence="2">Histidine kinase</fullName>
    </submittedName>
</protein>
<evidence type="ECO:0000313" key="2">
    <source>
        <dbReference type="EMBL" id="GHJ28560.1"/>
    </source>
</evidence>
<keyword evidence="3" id="KW-1185">Reference proteome</keyword>
<organism evidence="2 3">
    <name type="scientific">Streptomyces hygroscopicus</name>
    <dbReference type="NCBI Taxonomy" id="1912"/>
    <lineage>
        <taxon>Bacteria</taxon>
        <taxon>Bacillati</taxon>
        <taxon>Actinomycetota</taxon>
        <taxon>Actinomycetes</taxon>
        <taxon>Kitasatosporales</taxon>
        <taxon>Streptomycetaceae</taxon>
        <taxon>Streptomyces</taxon>
        <taxon>Streptomyces violaceusniger group</taxon>
    </lineage>
</organism>
<proteinExistence type="predicted"/>
<gene>
    <name evidence="2" type="ORF">TPA0910_29930</name>
</gene>
<dbReference type="InterPro" id="IPR029016">
    <property type="entry name" value="GAF-like_dom_sf"/>
</dbReference>
<dbReference type="EMBL" id="BNEK01000003">
    <property type="protein sequence ID" value="GHJ28560.1"/>
    <property type="molecule type" value="Genomic_DNA"/>
</dbReference>
<keyword evidence="2" id="KW-0418">Kinase</keyword>
<name>A0ABQ3TYW2_STRHY</name>
<dbReference type="Pfam" id="PF01590">
    <property type="entry name" value="GAF"/>
    <property type="match status" value="1"/>
</dbReference>
<keyword evidence="2" id="KW-0808">Transferase</keyword>
<feature type="domain" description="GAF" evidence="1">
    <location>
        <begin position="71"/>
        <end position="198"/>
    </location>
</feature>
<sequence length="218" mass="23624">MTHHTHAPHPPALAHRVRDLRPVPHPEGTIAVRHGAIRSGQELVSAAQAQELAELQAREELIQRLGVPTAPDDLMDQFADHLAEATGMLYGFVNLFLDEQTFIGLHNPPQDSGHLILGRTMSRDHGWCPAVVKRKKALPLPDVHASPRFSGNFVVDAVGIRSYFGAPLIHEESGITLGTVCTIDPEARPRTDARRLLDVVKAGGTEVLHALTSGAAAR</sequence>
<reference evidence="2" key="1">
    <citation type="submission" date="2024-05" db="EMBL/GenBank/DDBJ databases">
        <title>Whole genome shotgun sequence of Streptomyces hygroscopicus NBRC 113678.</title>
        <authorList>
            <person name="Komaki H."/>
            <person name="Tamura T."/>
        </authorList>
    </citation>
    <scope>NUCLEOTIDE SEQUENCE</scope>
    <source>
        <strain evidence="2">N11-34</strain>
    </source>
</reference>
<dbReference type="GO" id="GO:0016301">
    <property type="term" value="F:kinase activity"/>
    <property type="evidence" value="ECO:0007669"/>
    <property type="project" value="UniProtKB-KW"/>
</dbReference>
<evidence type="ECO:0000313" key="3">
    <source>
        <dbReference type="Proteomes" id="UP001054854"/>
    </source>
</evidence>
<dbReference type="SUPFAM" id="SSF55781">
    <property type="entry name" value="GAF domain-like"/>
    <property type="match status" value="1"/>
</dbReference>
<evidence type="ECO:0000259" key="1">
    <source>
        <dbReference type="Pfam" id="PF01590"/>
    </source>
</evidence>
<accession>A0ABQ3TYW2</accession>
<dbReference type="Proteomes" id="UP001054854">
    <property type="component" value="Unassembled WGS sequence"/>
</dbReference>
<dbReference type="PANTHER" id="PTHR43102:SF2">
    <property type="entry name" value="GAF DOMAIN-CONTAINING PROTEIN"/>
    <property type="match status" value="1"/>
</dbReference>
<dbReference type="PANTHER" id="PTHR43102">
    <property type="entry name" value="SLR1143 PROTEIN"/>
    <property type="match status" value="1"/>
</dbReference>
<dbReference type="Gene3D" id="3.30.450.40">
    <property type="match status" value="1"/>
</dbReference>
<dbReference type="InterPro" id="IPR003018">
    <property type="entry name" value="GAF"/>
</dbReference>